<evidence type="ECO:0000256" key="1">
    <source>
        <dbReference type="SAM" id="Coils"/>
    </source>
</evidence>
<proteinExistence type="predicted"/>
<name>R0FK37_9BRAS</name>
<dbReference type="EMBL" id="KB870810">
    <property type="protein sequence ID" value="EOA22827.1"/>
    <property type="molecule type" value="Genomic_DNA"/>
</dbReference>
<keyword evidence="1" id="KW-0175">Coiled coil</keyword>
<feature type="coiled-coil region" evidence="1">
    <location>
        <begin position="4"/>
        <end position="80"/>
    </location>
</feature>
<protein>
    <submittedName>
        <fullName evidence="2">Uncharacterized protein</fullName>
    </submittedName>
</protein>
<dbReference type="Proteomes" id="UP000029121">
    <property type="component" value="Unassembled WGS sequence"/>
</dbReference>
<evidence type="ECO:0000313" key="2">
    <source>
        <dbReference type="EMBL" id="EOA22827.1"/>
    </source>
</evidence>
<sequence length="211" mass="24538">MERLGELERLTVEIKALKENLKANIDKVLLRRVEEESEIPEETKEESEIAEAKKKDDDLVLSLEEEMDRKEEEMLAASCTLVEIFRELDCSFNGAERRMGRLSTHELIEACVLSVQRATSIRNFWQPKISALFHADQEADQNQRDLVLLKARAGEEVYWLVRKGFREARVASRMGCYKKPWNLDGEATLTELLDALPLIVRRRHTRPRRDS</sequence>
<accession>R0FK37</accession>
<gene>
    <name evidence="2" type="ORF">CARUB_v10003545mg</name>
</gene>
<keyword evidence="3" id="KW-1185">Reference proteome</keyword>
<dbReference type="AlphaFoldDB" id="R0FK37"/>
<organism evidence="2 3">
    <name type="scientific">Capsella rubella</name>
    <dbReference type="NCBI Taxonomy" id="81985"/>
    <lineage>
        <taxon>Eukaryota</taxon>
        <taxon>Viridiplantae</taxon>
        <taxon>Streptophyta</taxon>
        <taxon>Embryophyta</taxon>
        <taxon>Tracheophyta</taxon>
        <taxon>Spermatophyta</taxon>
        <taxon>Magnoliopsida</taxon>
        <taxon>eudicotyledons</taxon>
        <taxon>Gunneridae</taxon>
        <taxon>Pentapetalae</taxon>
        <taxon>rosids</taxon>
        <taxon>malvids</taxon>
        <taxon>Brassicales</taxon>
        <taxon>Brassicaceae</taxon>
        <taxon>Camelineae</taxon>
        <taxon>Capsella</taxon>
    </lineage>
</organism>
<reference evidence="3" key="1">
    <citation type="journal article" date="2013" name="Nat. Genet.">
        <title>The Capsella rubella genome and the genomic consequences of rapid mating system evolution.</title>
        <authorList>
            <person name="Slotte T."/>
            <person name="Hazzouri K.M."/>
            <person name="Agren J.A."/>
            <person name="Koenig D."/>
            <person name="Maumus F."/>
            <person name="Guo Y.L."/>
            <person name="Steige K."/>
            <person name="Platts A.E."/>
            <person name="Escobar J.S."/>
            <person name="Newman L.K."/>
            <person name="Wang W."/>
            <person name="Mandakova T."/>
            <person name="Vello E."/>
            <person name="Smith L.M."/>
            <person name="Henz S.R."/>
            <person name="Steffen J."/>
            <person name="Takuno S."/>
            <person name="Brandvain Y."/>
            <person name="Coop G."/>
            <person name="Andolfatto P."/>
            <person name="Hu T.T."/>
            <person name="Blanchette M."/>
            <person name="Clark R.M."/>
            <person name="Quesneville H."/>
            <person name="Nordborg M."/>
            <person name="Gaut B.S."/>
            <person name="Lysak M.A."/>
            <person name="Jenkins J."/>
            <person name="Grimwood J."/>
            <person name="Chapman J."/>
            <person name="Prochnik S."/>
            <person name="Shu S."/>
            <person name="Rokhsar D."/>
            <person name="Schmutz J."/>
            <person name="Weigel D."/>
            <person name="Wright S.I."/>
        </authorList>
    </citation>
    <scope>NUCLEOTIDE SEQUENCE [LARGE SCALE GENOMIC DNA]</scope>
    <source>
        <strain evidence="3">cv. Monte Gargano</strain>
    </source>
</reference>
<evidence type="ECO:0000313" key="3">
    <source>
        <dbReference type="Proteomes" id="UP000029121"/>
    </source>
</evidence>